<evidence type="ECO:0000313" key="17">
    <source>
        <dbReference type="RefSeq" id="XP_010494641.1"/>
    </source>
</evidence>
<evidence type="ECO:0000256" key="3">
    <source>
        <dbReference type="ARBA" id="ARBA00022705"/>
    </source>
</evidence>
<dbReference type="SUPFAM" id="SSF50249">
    <property type="entry name" value="Nucleic acid-binding proteins"/>
    <property type="match status" value="4"/>
</dbReference>
<evidence type="ECO:0000256" key="9">
    <source>
        <dbReference type="ARBA" id="ARBA00023172"/>
    </source>
</evidence>
<reference evidence="16" key="1">
    <citation type="journal article" date="2014" name="Nat. Commun.">
        <title>The emerging biofuel crop Camelina sativa retains a highly undifferentiated hexaploid genome structure.</title>
        <authorList>
            <person name="Kagale S."/>
            <person name="Koh C."/>
            <person name="Nixon J."/>
            <person name="Bollina V."/>
            <person name="Clarke W.E."/>
            <person name="Tuteja R."/>
            <person name="Spillane C."/>
            <person name="Robinson S.J."/>
            <person name="Links M.G."/>
            <person name="Clarke C."/>
            <person name="Higgins E.E."/>
            <person name="Huebert T."/>
            <person name="Sharpe A.G."/>
            <person name="Parkin I.A."/>
        </authorList>
    </citation>
    <scope>NUCLEOTIDE SEQUENCE [LARGE SCALE GENOMIC DNA]</scope>
    <source>
        <strain evidence="16">cv. DH55</strain>
    </source>
</reference>
<evidence type="ECO:0000256" key="1">
    <source>
        <dbReference type="ARBA" id="ARBA00004123"/>
    </source>
</evidence>
<comment type="subunit">
    <text evidence="13">Heterotrimer of RPA1, RPA2 and RPA3 (canonical replication protein A complex).</text>
</comment>
<feature type="compositionally biased region" description="Polar residues" evidence="14">
    <location>
        <begin position="381"/>
        <end position="391"/>
    </location>
</feature>
<evidence type="ECO:0000256" key="7">
    <source>
        <dbReference type="ARBA" id="ARBA00022833"/>
    </source>
</evidence>
<feature type="region of interest" description="Disordered" evidence="14">
    <location>
        <begin position="351"/>
        <end position="467"/>
    </location>
</feature>
<dbReference type="InterPro" id="IPR012340">
    <property type="entry name" value="NA-bd_OB-fold"/>
</dbReference>
<dbReference type="Gene3D" id="2.40.50.140">
    <property type="entry name" value="Nucleic acid-binding proteins"/>
    <property type="match status" value="4"/>
</dbReference>
<keyword evidence="6 12" id="KW-0863">Zinc-finger</keyword>
<dbReference type="GeneID" id="104771762"/>
<dbReference type="Pfam" id="PF01336">
    <property type="entry name" value="tRNA_anti-codon"/>
    <property type="match status" value="1"/>
</dbReference>
<evidence type="ECO:0000313" key="16">
    <source>
        <dbReference type="Proteomes" id="UP000694864"/>
    </source>
</evidence>
<dbReference type="InterPro" id="IPR047192">
    <property type="entry name" value="Euk_RPA1_DBD_C"/>
</dbReference>
<evidence type="ECO:0000256" key="2">
    <source>
        <dbReference type="ARBA" id="ARBA00005690"/>
    </source>
</evidence>
<dbReference type="InterPro" id="IPR007199">
    <property type="entry name" value="Rep_factor-A_N"/>
</dbReference>
<dbReference type="Pfam" id="PF02721">
    <property type="entry name" value="DUF223"/>
    <property type="match status" value="1"/>
</dbReference>
<dbReference type="Pfam" id="PF16900">
    <property type="entry name" value="REPA_OB_2"/>
    <property type="match status" value="1"/>
</dbReference>
<dbReference type="RefSeq" id="XP_010494641.1">
    <property type="nucleotide sequence ID" value="XM_010496339.2"/>
</dbReference>
<dbReference type="PROSITE" id="PS50158">
    <property type="entry name" value="ZF_CCHC"/>
    <property type="match status" value="1"/>
</dbReference>
<accession>A0ABM0Y2Y2</accession>
<dbReference type="Pfam" id="PF08646">
    <property type="entry name" value="Rep_fac-A_C"/>
    <property type="match status" value="1"/>
</dbReference>
<dbReference type="CDD" id="cd04477">
    <property type="entry name" value="RPA1N"/>
    <property type="match status" value="1"/>
</dbReference>
<dbReference type="InterPro" id="IPR031657">
    <property type="entry name" value="REPA_OB_2"/>
</dbReference>
<sequence length="1033" mass="114236">MFHKQSHLYKSNDMAATFAFLKDVRPFKTAWKVQVKVIHSWRQNTENTVETLELVLSDSMVRLNTNASFVLHSYVYEIQYFTITNPSFVLFQSKQIHAPVLNLSKVIDESNQTDSHSEFGTSSCSSGINAEIEFNLGRGRAKNTMAVNLTAEAIAKMLNGEVASENDMTPVLQVTELKMIQSKLNQNHESSNRYKITLSDGILSQQGMLNASLNSLVVQGSIQLGSILKLTRFVCNRVQTRRIVVVADVEILVEKCDIIGTCVQSGSPNEPGRSSVFDQQRSGMGSVITQQSNGCGFEQQQAKRTDLNGGRYGASAYSPQPQVVHNSPDAVRYSVSANLPQPQVVHNSSEVGRYGLPANSPQPQVAHNSSDAGRYGGANLAQPQVGYNSSDAGRYGVPASSPQRQVGQRYGTGSGYSETSPSTRPYGSSNAGYGGSRLEQPRAPPATTAYSRPVQSSYQPQPPPMYVNRGPVARNEAPPRITPISALNPYQGRWTIKVRVTCKGVLRRFSNTRGEGKLFSFDLLDSGGGEIRVTCFNDVVDQFFDQIVVGNVYLISRGSLKPAQKNFNHLHNDYEIHLDSASTIQQCYEDDPTIPRHQFHFRNVGDIENMESNSITDLIGIVSSISPSVSIMRKNQTEVLKRSLQLKDMSGRSVEFTMWGDFCNAEGQKLQMLCDSGASPVLAVKAGRISEFNGKQVSTIGSSQLFIEPDFPEARELREWYDREGRNAHFTSISREFTGAGRQEVRKVITQIKDDKLGTSEKPDWITVCATISFMKVENFCYTACPNMNGDRPCSKKVTNNGDGTWRCEKCDKSVEECDYRYILQIQLQDHTGLTWATAFQEAGEEIIGISAKDLYYIKYEHQEEEKFEDIIRSVTFSKYIFKLKIKEETYSDEQRVKATVVKAEKINYSSDTRFMLEAMDKLRTGDANSLPVKLESSNYRSDALNSGIGTSGTRDTASVDARREFGLPAANQVGQYGNQYAGPISGITSCNACGSNGHVSANCPSLMSEPQGQYTQGRYTGGGTPRQHVGGY</sequence>
<protein>
    <recommendedName>
        <fullName evidence="13">Replication protein A subunit</fullName>
    </recommendedName>
</protein>
<name>A0ABM0Y2Y2_CAMSA</name>
<keyword evidence="5" id="KW-0227">DNA damage</keyword>
<feature type="compositionally biased region" description="Low complexity" evidence="14">
    <location>
        <begin position="450"/>
        <end position="459"/>
    </location>
</feature>
<dbReference type="InterPro" id="IPR013955">
    <property type="entry name" value="Rep_factor-A_C"/>
</dbReference>
<gene>
    <name evidence="17" type="primary">LOC104771762</name>
</gene>
<evidence type="ECO:0000256" key="5">
    <source>
        <dbReference type="ARBA" id="ARBA00022763"/>
    </source>
</evidence>
<keyword evidence="3 13" id="KW-0235">DNA replication</keyword>
<dbReference type="CDD" id="cd04475">
    <property type="entry name" value="RPA1_DBD_B"/>
    <property type="match status" value="1"/>
</dbReference>
<evidence type="ECO:0000256" key="11">
    <source>
        <dbReference type="ARBA" id="ARBA00023242"/>
    </source>
</evidence>
<dbReference type="InterPro" id="IPR004591">
    <property type="entry name" value="Rfa1"/>
</dbReference>
<keyword evidence="8 13" id="KW-0238">DNA-binding</keyword>
<evidence type="ECO:0000259" key="15">
    <source>
        <dbReference type="PROSITE" id="PS50158"/>
    </source>
</evidence>
<dbReference type="Proteomes" id="UP000694864">
    <property type="component" value="Chromosome 20"/>
</dbReference>
<evidence type="ECO:0000256" key="8">
    <source>
        <dbReference type="ARBA" id="ARBA00023125"/>
    </source>
</evidence>
<proteinExistence type="inferred from homology"/>
<dbReference type="PANTHER" id="PTHR47165">
    <property type="entry name" value="OS03G0429900 PROTEIN"/>
    <property type="match status" value="1"/>
</dbReference>
<reference evidence="17" key="2">
    <citation type="submission" date="2025-08" db="UniProtKB">
        <authorList>
            <consortium name="RefSeq"/>
        </authorList>
    </citation>
    <scope>IDENTIFICATION</scope>
    <source>
        <tissue evidence="17">Leaf</tissue>
    </source>
</reference>
<keyword evidence="10" id="KW-0234">DNA repair</keyword>
<dbReference type="InterPro" id="IPR003871">
    <property type="entry name" value="RFA1B/D_OB_1st"/>
</dbReference>
<dbReference type="NCBIfam" id="TIGR00617">
    <property type="entry name" value="rpa1"/>
    <property type="match status" value="1"/>
</dbReference>
<dbReference type="InterPro" id="IPR004365">
    <property type="entry name" value="NA-bd_OB_tRNA"/>
</dbReference>
<feature type="compositionally biased region" description="Polar residues" evidence="14">
    <location>
        <begin position="415"/>
        <end position="431"/>
    </location>
</feature>
<comment type="subcellular location">
    <subcellularLocation>
        <location evidence="1 13">Nucleus</location>
    </subcellularLocation>
</comment>
<feature type="compositionally biased region" description="Polar residues" evidence="14">
    <location>
        <begin position="359"/>
        <end position="371"/>
    </location>
</feature>
<evidence type="ECO:0000256" key="10">
    <source>
        <dbReference type="ARBA" id="ARBA00023204"/>
    </source>
</evidence>
<dbReference type="InterPro" id="IPR001878">
    <property type="entry name" value="Znf_CCHC"/>
</dbReference>
<evidence type="ECO:0000256" key="13">
    <source>
        <dbReference type="RuleBase" id="RU364130"/>
    </source>
</evidence>
<evidence type="ECO:0000256" key="12">
    <source>
        <dbReference type="PROSITE-ProRule" id="PRU00047"/>
    </source>
</evidence>
<dbReference type="CDD" id="cd04476">
    <property type="entry name" value="RPA1_DBD_C"/>
    <property type="match status" value="1"/>
</dbReference>
<feature type="domain" description="CCHC-type" evidence="15">
    <location>
        <begin position="991"/>
        <end position="1006"/>
    </location>
</feature>
<keyword evidence="7 13" id="KW-0862">Zinc</keyword>
<evidence type="ECO:0000256" key="14">
    <source>
        <dbReference type="SAM" id="MobiDB-lite"/>
    </source>
</evidence>
<keyword evidence="4 13" id="KW-0479">Metal-binding</keyword>
<evidence type="ECO:0000256" key="6">
    <source>
        <dbReference type="ARBA" id="ARBA00022771"/>
    </source>
</evidence>
<evidence type="ECO:0000256" key="4">
    <source>
        <dbReference type="ARBA" id="ARBA00022723"/>
    </source>
</evidence>
<dbReference type="Pfam" id="PF04057">
    <property type="entry name" value="Rep-A_N"/>
    <property type="match status" value="1"/>
</dbReference>
<dbReference type="CDD" id="cd04474">
    <property type="entry name" value="RPA1_DBD_A"/>
    <property type="match status" value="1"/>
</dbReference>
<keyword evidence="16" id="KW-1185">Reference proteome</keyword>
<organism evidence="16 17">
    <name type="scientific">Camelina sativa</name>
    <name type="common">False flax</name>
    <name type="synonym">Myagrum sativum</name>
    <dbReference type="NCBI Taxonomy" id="90675"/>
    <lineage>
        <taxon>Eukaryota</taxon>
        <taxon>Viridiplantae</taxon>
        <taxon>Streptophyta</taxon>
        <taxon>Embryophyta</taxon>
        <taxon>Tracheophyta</taxon>
        <taxon>Spermatophyta</taxon>
        <taxon>Magnoliopsida</taxon>
        <taxon>eudicotyledons</taxon>
        <taxon>Gunneridae</taxon>
        <taxon>Pentapetalae</taxon>
        <taxon>rosids</taxon>
        <taxon>malvids</taxon>
        <taxon>Brassicales</taxon>
        <taxon>Brassicaceae</taxon>
        <taxon>Camelineae</taxon>
        <taxon>Camelina</taxon>
    </lineage>
</organism>
<comment type="function">
    <text evidence="13">Component of the replication protein A complex (RPA) required for DNA recombination, repair and replication. The activity of RPA is mediated by single-stranded DNA binding and protein interactions. Probably involved in repair of double-strand DNA breaks (DSBs) induced by genotoxic stresses.</text>
</comment>
<keyword evidence="11 13" id="KW-0539">Nucleus</keyword>
<dbReference type="PANTHER" id="PTHR47165:SF4">
    <property type="entry name" value="OS03G0429900 PROTEIN"/>
    <property type="match status" value="1"/>
</dbReference>
<comment type="similarity">
    <text evidence="2 13">Belongs to the replication factor A protein 1 family.</text>
</comment>
<keyword evidence="9" id="KW-0233">DNA recombination</keyword>